<dbReference type="InterPro" id="IPR014743">
    <property type="entry name" value="Cl-channel_core"/>
</dbReference>
<dbReference type="Pfam" id="PF00654">
    <property type="entry name" value="Voltage_CLC"/>
    <property type="match status" value="1"/>
</dbReference>
<keyword evidence="2 5" id="KW-0812">Transmembrane</keyword>
<evidence type="ECO:0000256" key="4">
    <source>
        <dbReference type="ARBA" id="ARBA00023136"/>
    </source>
</evidence>
<protein>
    <submittedName>
        <fullName evidence="6">Uncharacterized protein</fullName>
    </submittedName>
</protein>
<dbReference type="InParanoid" id="C5LB81"/>
<keyword evidence="4 5" id="KW-0472">Membrane</keyword>
<evidence type="ECO:0000256" key="1">
    <source>
        <dbReference type="ARBA" id="ARBA00004141"/>
    </source>
</evidence>
<proteinExistence type="predicted"/>
<evidence type="ECO:0000256" key="2">
    <source>
        <dbReference type="ARBA" id="ARBA00022692"/>
    </source>
</evidence>
<dbReference type="GeneID" id="9086934"/>
<dbReference type="SUPFAM" id="SSF81340">
    <property type="entry name" value="Clc chloride channel"/>
    <property type="match status" value="1"/>
</dbReference>
<dbReference type="EMBL" id="GG680905">
    <property type="protein sequence ID" value="EER06009.1"/>
    <property type="molecule type" value="Genomic_DNA"/>
</dbReference>
<evidence type="ECO:0000256" key="3">
    <source>
        <dbReference type="ARBA" id="ARBA00022989"/>
    </source>
</evidence>
<comment type="subcellular location">
    <subcellularLocation>
        <location evidence="1">Membrane</location>
        <topology evidence="1">Multi-pass membrane protein</topology>
    </subcellularLocation>
</comment>
<feature type="transmembrane region" description="Helical" evidence="5">
    <location>
        <begin position="115"/>
        <end position="136"/>
    </location>
</feature>
<evidence type="ECO:0000313" key="7">
    <source>
        <dbReference type="Proteomes" id="UP000007800"/>
    </source>
</evidence>
<evidence type="ECO:0000313" key="6">
    <source>
        <dbReference type="EMBL" id="EER06009.1"/>
    </source>
</evidence>
<evidence type="ECO:0000256" key="5">
    <source>
        <dbReference type="SAM" id="Phobius"/>
    </source>
</evidence>
<organism evidence="7">
    <name type="scientific">Perkinsus marinus (strain ATCC 50983 / TXsc)</name>
    <dbReference type="NCBI Taxonomy" id="423536"/>
    <lineage>
        <taxon>Eukaryota</taxon>
        <taxon>Sar</taxon>
        <taxon>Alveolata</taxon>
        <taxon>Perkinsozoa</taxon>
        <taxon>Perkinsea</taxon>
        <taxon>Perkinsida</taxon>
        <taxon>Perkinsidae</taxon>
        <taxon>Perkinsus</taxon>
    </lineage>
</organism>
<gene>
    <name evidence="6" type="ORF">Pmar_PMAR028197</name>
</gene>
<feature type="transmembrane region" description="Helical" evidence="5">
    <location>
        <begin position="20"/>
        <end position="41"/>
    </location>
</feature>
<dbReference type="InterPro" id="IPR001807">
    <property type="entry name" value="ClC"/>
</dbReference>
<dbReference type="GO" id="GO:0015108">
    <property type="term" value="F:chloride transmembrane transporter activity"/>
    <property type="evidence" value="ECO:0007669"/>
    <property type="project" value="InterPro"/>
</dbReference>
<dbReference type="Proteomes" id="UP000007800">
    <property type="component" value="Unassembled WGS sequence"/>
</dbReference>
<dbReference type="GO" id="GO:0016020">
    <property type="term" value="C:membrane"/>
    <property type="evidence" value="ECO:0007669"/>
    <property type="project" value="UniProtKB-SubCell"/>
</dbReference>
<sequence>MSLLESRVWWRKYMGEHTYVGLVLVGSIGVACLVCLMIYALDRSVNYGGCFMGINHCPLDSSVLADPNPWIVSAIMLGAALATGTFLGLAPARFRDPVQGGGLINTRVSITNGHVIPFCVIPLRIILATIIVAGGFPMGLEGPAVHIAAATASVALIMW</sequence>
<keyword evidence="7" id="KW-1185">Reference proteome</keyword>
<dbReference type="PROSITE" id="PS51257">
    <property type="entry name" value="PROKAR_LIPOPROTEIN"/>
    <property type="match status" value="1"/>
</dbReference>
<dbReference type="AlphaFoldDB" id="C5LB81"/>
<feature type="transmembrane region" description="Helical" evidence="5">
    <location>
        <begin position="70"/>
        <end position="94"/>
    </location>
</feature>
<name>C5LB81_PERM5</name>
<dbReference type="Gene3D" id="1.10.3080.10">
    <property type="entry name" value="Clc chloride channel"/>
    <property type="match status" value="1"/>
</dbReference>
<reference evidence="6 7" key="1">
    <citation type="submission" date="2008-07" db="EMBL/GenBank/DDBJ databases">
        <authorList>
            <person name="El-Sayed N."/>
            <person name="Caler E."/>
            <person name="Inman J."/>
            <person name="Amedeo P."/>
            <person name="Hass B."/>
            <person name="Wortman J."/>
        </authorList>
    </citation>
    <scope>NUCLEOTIDE SEQUENCE [LARGE SCALE GENOMIC DNA]</scope>
    <source>
        <strain evidence="7">ATCC 50983 / TXsc</strain>
    </source>
</reference>
<accession>C5LB81</accession>
<keyword evidence="3 5" id="KW-1133">Transmembrane helix</keyword>
<dbReference type="OMA" id="ADPNPWI"/>
<dbReference type="RefSeq" id="XP_002774193.1">
    <property type="nucleotide sequence ID" value="XM_002774147.1"/>
</dbReference>